<dbReference type="InterPro" id="IPR018020">
    <property type="entry name" value="OHCU_decarboxylase"/>
</dbReference>
<name>A0A9P8TNG4_WICPI</name>
<evidence type="ECO:0000313" key="3">
    <source>
        <dbReference type="EMBL" id="KAH3685321.1"/>
    </source>
</evidence>
<dbReference type="Pfam" id="PF09349">
    <property type="entry name" value="OHCU_decarbox"/>
    <property type="match status" value="1"/>
</dbReference>
<reference evidence="3" key="2">
    <citation type="submission" date="2021-01" db="EMBL/GenBank/DDBJ databases">
        <authorList>
            <person name="Schikora-Tamarit M.A."/>
        </authorList>
    </citation>
    <scope>NUCLEOTIDE SEQUENCE</scope>
    <source>
        <strain evidence="3">CBS2887</strain>
    </source>
</reference>
<evidence type="ECO:0000256" key="1">
    <source>
        <dbReference type="ARBA" id="ARBA00022631"/>
    </source>
</evidence>
<evidence type="ECO:0000313" key="4">
    <source>
        <dbReference type="Proteomes" id="UP000774326"/>
    </source>
</evidence>
<accession>A0A9P8TNG4</accession>
<dbReference type="PANTHER" id="PTHR37987:SF1">
    <property type="entry name" value="OXO-4-HYDROXY-4-CARBOXY-5-UREIDOIMIDAZOLINE DECARBOXYLASE DOMAIN-CONTAINING PROTEIN"/>
    <property type="match status" value="1"/>
</dbReference>
<organism evidence="3 4">
    <name type="scientific">Wickerhamomyces pijperi</name>
    <name type="common">Yeast</name>
    <name type="synonym">Pichia pijperi</name>
    <dbReference type="NCBI Taxonomy" id="599730"/>
    <lineage>
        <taxon>Eukaryota</taxon>
        <taxon>Fungi</taxon>
        <taxon>Dikarya</taxon>
        <taxon>Ascomycota</taxon>
        <taxon>Saccharomycotina</taxon>
        <taxon>Saccharomycetes</taxon>
        <taxon>Phaffomycetales</taxon>
        <taxon>Wickerhamomycetaceae</taxon>
        <taxon>Wickerhamomyces</taxon>
    </lineage>
</organism>
<dbReference type="EMBL" id="JAEUBG010002052">
    <property type="protein sequence ID" value="KAH3685321.1"/>
    <property type="molecule type" value="Genomic_DNA"/>
</dbReference>
<dbReference type="PANTHER" id="PTHR37987">
    <property type="entry name" value="CHROMOSOME 9, WHOLE GENOME SHOTGUN SEQUENCE"/>
    <property type="match status" value="1"/>
</dbReference>
<protein>
    <recommendedName>
        <fullName evidence="2">Oxo-4-hydroxy-4-carboxy-5-ureidoimidazoline decarboxylase domain-containing protein</fullName>
    </recommendedName>
</protein>
<sequence length="182" mass="20768">MSYKLPSISTLTTLPTEEQTTVLNHLFEPHSSIHKYLQPLLLTSNTYESYPDFINSCRSRFLLLKPSSDLTKDIISSHPRLGLPKDTVQISSHSLAEQANLQSGTTESDTLEFIKLNSAYESRYPGLRFVLFVNGRGKDEIKLLFKQRIQRNDYDMEVNEALNAMCDIALDRVKKLQAETKL</sequence>
<gene>
    <name evidence="3" type="ORF">WICPIJ_003673</name>
</gene>
<dbReference type="Gene3D" id="1.10.3330.10">
    <property type="entry name" value="Oxo-4-hydroxy-4-carboxy-5-ureidoimidazoline decarboxylase"/>
    <property type="match status" value="1"/>
</dbReference>
<dbReference type="Proteomes" id="UP000774326">
    <property type="component" value="Unassembled WGS sequence"/>
</dbReference>
<keyword evidence="4" id="KW-1185">Reference proteome</keyword>
<dbReference type="InterPro" id="IPR036778">
    <property type="entry name" value="OHCU_decarboxylase_sf"/>
</dbReference>
<evidence type="ECO:0000259" key="2">
    <source>
        <dbReference type="Pfam" id="PF09349"/>
    </source>
</evidence>
<proteinExistence type="predicted"/>
<dbReference type="GO" id="GO:0006144">
    <property type="term" value="P:purine nucleobase metabolic process"/>
    <property type="evidence" value="ECO:0007669"/>
    <property type="project" value="UniProtKB-KW"/>
</dbReference>
<keyword evidence="1" id="KW-0659">Purine metabolism</keyword>
<comment type="caution">
    <text evidence="3">The sequence shown here is derived from an EMBL/GenBank/DDBJ whole genome shotgun (WGS) entry which is preliminary data.</text>
</comment>
<reference evidence="3" key="1">
    <citation type="journal article" date="2021" name="Open Biol.">
        <title>Shared evolutionary footprints suggest mitochondrial oxidative damage underlies multiple complex I losses in fungi.</title>
        <authorList>
            <person name="Schikora-Tamarit M.A."/>
            <person name="Marcet-Houben M."/>
            <person name="Nosek J."/>
            <person name="Gabaldon T."/>
        </authorList>
    </citation>
    <scope>NUCLEOTIDE SEQUENCE</scope>
    <source>
        <strain evidence="3">CBS2887</strain>
    </source>
</reference>
<feature type="domain" description="Oxo-4-hydroxy-4-carboxy-5-ureidoimidazoline decarboxylase" evidence="2">
    <location>
        <begin position="13"/>
        <end position="173"/>
    </location>
</feature>
<dbReference type="SUPFAM" id="SSF158694">
    <property type="entry name" value="UraD-Like"/>
    <property type="match status" value="1"/>
</dbReference>
<dbReference type="AlphaFoldDB" id="A0A9P8TNG4"/>
<dbReference type="OrthoDB" id="5398391at2759"/>